<keyword evidence="3" id="KW-1185">Reference proteome</keyword>
<evidence type="ECO:0000313" key="2">
    <source>
        <dbReference type="EMBL" id="MFD1428701.1"/>
    </source>
</evidence>
<evidence type="ECO:0000256" key="1">
    <source>
        <dbReference type="SAM" id="Phobius"/>
    </source>
</evidence>
<dbReference type="EMBL" id="JBHTOC010000001">
    <property type="protein sequence ID" value="MFD1428701.1"/>
    <property type="molecule type" value="Genomic_DNA"/>
</dbReference>
<organism evidence="2 3">
    <name type="scientific">Lacticaseibacillus mingshuiensis</name>
    <dbReference type="NCBI Taxonomy" id="2799574"/>
    <lineage>
        <taxon>Bacteria</taxon>
        <taxon>Bacillati</taxon>
        <taxon>Bacillota</taxon>
        <taxon>Bacilli</taxon>
        <taxon>Lactobacillales</taxon>
        <taxon>Lactobacillaceae</taxon>
        <taxon>Lacticaseibacillus</taxon>
    </lineage>
</organism>
<reference evidence="3" key="1">
    <citation type="journal article" date="2019" name="Int. J. Syst. Evol. Microbiol.">
        <title>The Global Catalogue of Microorganisms (GCM) 10K type strain sequencing project: providing services to taxonomists for standard genome sequencing and annotation.</title>
        <authorList>
            <consortium name="The Broad Institute Genomics Platform"/>
            <consortium name="The Broad Institute Genome Sequencing Center for Infectious Disease"/>
            <person name="Wu L."/>
            <person name="Ma J."/>
        </authorList>
    </citation>
    <scope>NUCLEOTIDE SEQUENCE [LARGE SCALE GENOMIC DNA]</scope>
    <source>
        <strain evidence="3">CCM 8980</strain>
    </source>
</reference>
<accession>A0ABW4CGP7</accession>
<protein>
    <submittedName>
        <fullName evidence="2">Uncharacterized protein</fullName>
    </submittedName>
</protein>
<evidence type="ECO:0000313" key="3">
    <source>
        <dbReference type="Proteomes" id="UP001597196"/>
    </source>
</evidence>
<gene>
    <name evidence="2" type="ORF">ACFQ4P_00380</name>
</gene>
<comment type="caution">
    <text evidence="2">The sequence shown here is derived from an EMBL/GenBank/DDBJ whole genome shotgun (WGS) entry which is preliminary data.</text>
</comment>
<keyword evidence="1" id="KW-0472">Membrane</keyword>
<keyword evidence="1" id="KW-0812">Transmembrane</keyword>
<proteinExistence type="predicted"/>
<feature type="transmembrane region" description="Helical" evidence="1">
    <location>
        <begin position="6"/>
        <end position="28"/>
    </location>
</feature>
<name>A0ABW4CGP7_9LACO</name>
<dbReference type="Proteomes" id="UP001597196">
    <property type="component" value="Unassembled WGS sequence"/>
</dbReference>
<keyword evidence="1" id="KW-1133">Transmembrane helix</keyword>
<dbReference type="RefSeq" id="WP_203625638.1">
    <property type="nucleotide sequence ID" value="NZ_BOLQ01000001.1"/>
</dbReference>
<sequence length="46" mass="5075">MALLEWVLGHELTIAALLLTALAAYAIGKYDQQFLDDKKAAKRDNA</sequence>